<proteinExistence type="predicted"/>
<dbReference type="STRING" id="671072.PL9214730002"/>
<gene>
    <name evidence="3" type="ORF">PL9214730002</name>
</gene>
<name>A0A1J1LTD3_9CYAN</name>
<dbReference type="EMBL" id="CZDF01000181">
    <property type="protein sequence ID" value="CUR35845.1"/>
    <property type="molecule type" value="Genomic_DNA"/>
</dbReference>
<reference evidence="4" key="1">
    <citation type="submission" date="2015-10" db="EMBL/GenBank/DDBJ databases">
        <authorList>
            <person name="Regsiter A."/>
            <person name="william w."/>
        </authorList>
    </citation>
    <scope>NUCLEOTIDE SEQUENCE [LARGE SCALE GENOMIC DNA]</scope>
</reference>
<dbReference type="Gene3D" id="3.40.50.300">
    <property type="entry name" value="P-loop containing nucleotide triphosphate hydrolases"/>
    <property type="match status" value="1"/>
</dbReference>
<dbReference type="SUPFAM" id="SSF52540">
    <property type="entry name" value="P-loop containing nucleoside triphosphate hydrolases"/>
    <property type="match status" value="1"/>
</dbReference>
<dbReference type="InterPro" id="IPR027417">
    <property type="entry name" value="P-loop_NTPase"/>
</dbReference>
<feature type="domain" description="vWA-MoxR associated protein N-terminal HTH" evidence="2">
    <location>
        <begin position="1"/>
        <end position="83"/>
    </location>
</feature>
<feature type="domain" description="NB-ARC" evidence="1">
    <location>
        <begin position="145"/>
        <end position="241"/>
    </location>
</feature>
<dbReference type="GO" id="GO:0043531">
    <property type="term" value="F:ADP binding"/>
    <property type="evidence" value="ECO:0007669"/>
    <property type="project" value="InterPro"/>
</dbReference>
<keyword evidence="4" id="KW-1185">Reference proteome</keyword>
<organism evidence="3 4">
    <name type="scientific">Planktothrix tepida PCC 9214</name>
    <dbReference type="NCBI Taxonomy" id="671072"/>
    <lineage>
        <taxon>Bacteria</taxon>
        <taxon>Bacillati</taxon>
        <taxon>Cyanobacteriota</taxon>
        <taxon>Cyanophyceae</taxon>
        <taxon>Oscillatoriophycideae</taxon>
        <taxon>Oscillatoriales</taxon>
        <taxon>Microcoleaceae</taxon>
        <taxon>Planktothrix</taxon>
    </lineage>
</organism>
<sequence length="454" mass="52206">MDIQEVLTLADNLIFASTGKHLDHLQKAILEGTLQGQTYTKIAEDIHSSEGHIRDLGSEIWRIFSKEFGETVNKSNFRAILEKANFYNYSSAIGRDYVTVNNVNICSEVRGAQAQQRGQDRVCLDWGDAPEILTFYGRQEEENCLTEWMIKKCYRLITLLGISGVGKTSLALHCVEPIKSEFHTIIYRSLRFCPSLEEILTHCLEVFSESSIIPPTLDAKLTQLFKYLRQYRCLIILDDVQMLFAPQELAGCYQAGYENYRLFFKQIAEVSHQSCLMLLSSEKPREVAELELEHDTIFSLVLGSLGQASKQILRDQKLRDETEWNELIKRYEGHPLGLKLTAALIQEFFGGCVSEFLQCSPPILCEPLQFRLYQQLERLTTLEMKIINTLAHEDQPLNLSAINHNIQLSYPEFLKGLQSLNLRLFLKKFEQNNIKLFTLDPLLRHFLKHTISSE</sequence>
<dbReference type="AlphaFoldDB" id="A0A1J1LTD3"/>
<dbReference type="Pfam" id="PF00931">
    <property type="entry name" value="NB-ARC"/>
    <property type="match status" value="1"/>
</dbReference>
<protein>
    <submittedName>
        <fullName evidence="3">ATPase</fullName>
    </submittedName>
</protein>
<evidence type="ECO:0000259" key="1">
    <source>
        <dbReference type="Pfam" id="PF00931"/>
    </source>
</evidence>
<evidence type="ECO:0000313" key="3">
    <source>
        <dbReference type="EMBL" id="CUR35845.1"/>
    </source>
</evidence>
<evidence type="ECO:0000313" key="4">
    <source>
        <dbReference type="Proteomes" id="UP000184315"/>
    </source>
</evidence>
<dbReference type="Proteomes" id="UP000184315">
    <property type="component" value="Unassembled WGS sequence"/>
</dbReference>
<accession>A0A1J1LTD3</accession>
<dbReference type="PRINTS" id="PR00364">
    <property type="entry name" value="DISEASERSIST"/>
</dbReference>
<evidence type="ECO:0000259" key="2">
    <source>
        <dbReference type="Pfam" id="PF26355"/>
    </source>
</evidence>
<dbReference type="RefSeq" id="WP_072722762.1">
    <property type="nucleotide sequence ID" value="NZ_LN889818.1"/>
</dbReference>
<dbReference type="Pfam" id="PF26355">
    <property type="entry name" value="HTH_VMAP-M9"/>
    <property type="match status" value="1"/>
</dbReference>
<dbReference type="InterPro" id="IPR058651">
    <property type="entry name" value="HTH_VMAP-M9"/>
</dbReference>
<dbReference type="InterPro" id="IPR002182">
    <property type="entry name" value="NB-ARC"/>
</dbReference>
<dbReference type="OrthoDB" id="567898at2"/>